<dbReference type="OrthoDB" id="5591934at2759"/>
<proteinExistence type="predicted"/>
<dbReference type="VEuPathDB" id="FungiDB:AMAG_12587"/>
<evidence type="ECO:0000313" key="3">
    <source>
        <dbReference type="EMBL" id="KNE67870.1"/>
    </source>
</evidence>
<evidence type="ECO:0000256" key="2">
    <source>
        <dbReference type="SAM" id="SignalP"/>
    </source>
</evidence>
<protein>
    <recommendedName>
        <fullName evidence="5">Extracellular membrane protein CFEM domain-containing protein</fullName>
    </recommendedName>
</protein>
<sequence length="170" mass="16759">MKTAAALVALAAIANAAVANAQALPQPTLTGCAGVAVFERCWSDVSDTRATCSPGGDQQAYFACMCKTAGQYKACFSQCPDSADMAAQRGIYTNEETSYCGAVKTSTTTTTTSSKTNSASATASATPSKTTETAAAASATATGKSSGAFQAGPNALVGAVVMGAGAALLL</sequence>
<dbReference type="EMBL" id="GG745354">
    <property type="protein sequence ID" value="KNE67870.1"/>
    <property type="molecule type" value="Genomic_DNA"/>
</dbReference>
<evidence type="ECO:0000256" key="1">
    <source>
        <dbReference type="SAM" id="MobiDB-lite"/>
    </source>
</evidence>
<organism evidence="3 4">
    <name type="scientific">Allomyces macrogynus (strain ATCC 38327)</name>
    <name type="common">Allomyces javanicus var. macrogynus</name>
    <dbReference type="NCBI Taxonomy" id="578462"/>
    <lineage>
        <taxon>Eukaryota</taxon>
        <taxon>Fungi</taxon>
        <taxon>Fungi incertae sedis</taxon>
        <taxon>Blastocladiomycota</taxon>
        <taxon>Blastocladiomycetes</taxon>
        <taxon>Blastocladiales</taxon>
        <taxon>Blastocladiaceae</taxon>
        <taxon>Allomyces</taxon>
    </lineage>
</organism>
<keyword evidence="4" id="KW-1185">Reference proteome</keyword>
<keyword evidence="2" id="KW-0732">Signal</keyword>
<gene>
    <name evidence="3" type="ORF">AMAG_12587</name>
</gene>
<feature type="chain" id="PRO_5005548422" description="Extracellular membrane protein CFEM domain-containing protein" evidence="2">
    <location>
        <begin position="22"/>
        <end position="170"/>
    </location>
</feature>
<evidence type="ECO:0008006" key="5">
    <source>
        <dbReference type="Google" id="ProtNLM"/>
    </source>
</evidence>
<dbReference type="Proteomes" id="UP000054350">
    <property type="component" value="Unassembled WGS sequence"/>
</dbReference>
<evidence type="ECO:0000313" key="4">
    <source>
        <dbReference type="Proteomes" id="UP000054350"/>
    </source>
</evidence>
<feature type="signal peptide" evidence="2">
    <location>
        <begin position="1"/>
        <end position="21"/>
    </location>
</feature>
<accession>A0A0L0SZM6</accession>
<dbReference type="AlphaFoldDB" id="A0A0L0SZM6"/>
<name>A0A0L0SZM6_ALLM3</name>
<reference evidence="3 4" key="1">
    <citation type="submission" date="2009-11" db="EMBL/GenBank/DDBJ databases">
        <title>Annotation of Allomyces macrogynus ATCC 38327.</title>
        <authorList>
            <consortium name="The Broad Institute Genome Sequencing Platform"/>
            <person name="Russ C."/>
            <person name="Cuomo C."/>
            <person name="Burger G."/>
            <person name="Gray M.W."/>
            <person name="Holland P.W.H."/>
            <person name="King N."/>
            <person name="Lang F.B.F."/>
            <person name="Roger A.J."/>
            <person name="Ruiz-Trillo I."/>
            <person name="Young S.K."/>
            <person name="Zeng Q."/>
            <person name="Gargeya S."/>
            <person name="Fitzgerald M."/>
            <person name="Haas B."/>
            <person name="Abouelleil A."/>
            <person name="Alvarado L."/>
            <person name="Arachchi H.M."/>
            <person name="Berlin A."/>
            <person name="Chapman S.B."/>
            <person name="Gearin G."/>
            <person name="Goldberg J."/>
            <person name="Griggs A."/>
            <person name="Gujja S."/>
            <person name="Hansen M."/>
            <person name="Heiman D."/>
            <person name="Howarth C."/>
            <person name="Larimer J."/>
            <person name="Lui A."/>
            <person name="MacDonald P.J.P."/>
            <person name="McCowen C."/>
            <person name="Montmayeur A."/>
            <person name="Murphy C."/>
            <person name="Neiman D."/>
            <person name="Pearson M."/>
            <person name="Priest M."/>
            <person name="Roberts A."/>
            <person name="Saif S."/>
            <person name="Shea T."/>
            <person name="Sisk P."/>
            <person name="Stolte C."/>
            <person name="Sykes S."/>
            <person name="Wortman J."/>
            <person name="Nusbaum C."/>
            <person name="Birren B."/>
        </authorList>
    </citation>
    <scope>NUCLEOTIDE SEQUENCE [LARGE SCALE GENOMIC DNA]</scope>
    <source>
        <strain evidence="3 4">ATCC 38327</strain>
    </source>
</reference>
<reference evidence="4" key="2">
    <citation type="submission" date="2009-11" db="EMBL/GenBank/DDBJ databases">
        <title>The Genome Sequence of Allomyces macrogynus strain ATCC 38327.</title>
        <authorList>
            <consortium name="The Broad Institute Genome Sequencing Platform"/>
            <person name="Russ C."/>
            <person name="Cuomo C."/>
            <person name="Shea T."/>
            <person name="Young S.K."/>
            <person name="Zeng Q."/>
            <person name="Koehrsen M."/>
            <person name="Haas B."/>
            <person name="Borodovsky M."/>
            <person name="Guigo R."/>
            <person name="Alvarado L."/>
            <person name="Berlin A."/>
            <person name="Borenstein D."/>
            <person name="Chen Z."/>
            <person name="Engels R."/>
            <person name="Freedman E."/>
            <person name="Gellesch M."/>
            <person name="Goldberg J."/>
            <person name="Griggs A."/>
            <person name="Gujja S."/>
            <person name="Heiman D."/>
            <person name="Hepburn T."/>
            <person name="Howarth C."/>
            <person name="Jen D."/>
            <person name="Larson L."/>
            <person name="Lewis B."/>
            <person name="Mehta T."/>
            <person name="Park D."/>
            <person name="Pearson M."/>
            <person name="Roberts A."/>
            <person name="Saif S."/>
            <person name="Shenoy N."/>
            <person name="Sisk P."/>
            <person name="Stolte C."/>
            <person name="Sykes S."/>
            <person name="Walk T."/>
            <person name="White J."/>
            <person name="Yandava C."/>
            <person name="Burger G."/>
            <person name="Gray M.W."/>
            <person name="Holland P.W.H."/>
            <person name="King N."/>
            <person name="Lang F.B.F."/>
            <person name="Roger A.J."/>
            <person name="Ruiz-Trillo I."/>
            <person name="Lander E."/>
            <person name="Nusbaum C."/>
        </authorList>
    </citation>
    <scope>NUCLEOTIDE SEQUENCE [LARGE SCALE GENOMIC DNA]</scope>
    <source>
        <strain evidence="4">ATCC 38327</strain>
    </source>
</reference>
<dbReference type="PROSITE" id="PS51257">
    <property type="entry name" value="PROKAR_LIPOPROTEIN"/>
    <property type="match status" value="1"/>
</dbReference>
<feature type="region of interest" description="Disordered" evidence="1">
    <location>
        <begin position="107"/>
        <end position="128"/>
    </location>
</feature>